<feature type="compositionally biased region" description="Polar residues" evidence="1">
    <location>
        <begin position="221"/>
        <end position="230"/>
    </location>
</feature>
<protein>
    <submittedName>
        <fullName evidence="3 4">Uncharacterized protein LOC108683302</fullName>
    </submittedName>
</protein>
<sequence length="439" mass="47315">MNADRTSMRCSPQIYTPTTEWSPSSGTKLSKQGKISSLAKSAKINHAHTSTAKPAGETFKAPPIGVRSSQALGIVSGREVKRDVTNNLANCSQPEPMNMGLLSATGKFARPLIQEDESWKDITKAPVSCQVKEILGDRGVGSSSNSWTEMTHQSSWRHRGKTARVWSDCTSSGVHIDKSASSSQTSVYTVDEVNAMFSVHACKERHELSLASSTQSFLSQSDELNGQSKAKTQEAESALERGLKFKEKNESQGSSSDGSKEVLRCKSTKSSHADVNEIVKTGLEADEESESTLDQSFDALNETILAEAFEPQKGCVAKGETKDCGRHVVGKKFSGIVYFGAPKSAAAASEQKATEDDSLFYSDCLVPAKSRAVGRSTGRAMARGVSRSDSSLSVALCRGRLKKLILNGGRKEEHPDINSVECFPYLGGISSSHPKKRHI</sequence>
<dbReference type="RefSeq" id="XP_018028092.1">
    <property type="nucleotide sequence ID" value="XM_018172603.2"/>
</dbReference>
<feature type="region of interest" description="Disordered" evidence="1">
    <location>
        <begin position="1"/>
        <end position="30"/>
    </location>
</feature>
<organism evidence="2 3">
    <name type="scientific">Hyalella azteca</name>
    <name type="common">Amphipod</name>
    <dbReference type="NCBI Taxonomy" id="294128"/>
    <lineage>
        <taxon>Eukaryota</taxon>
        <taxon>Metazoa</taxon>
        <taxon>Ecdysozoa</taxon>
        <taxon>Arthropoda</taxon>
        <taxon>Crustacea</taxon>
        <taxon>Multicrustacea</taxon>
        <taxon>Malacostraca</taxon>
        <taxon>Eumalacostraca</taxon>
        <taxon>Peracarida</taxon>
        <taxon>Amphipoda</taxon>
        <taxon>Senticaudata</taxon>
        <taxon>Talitrida</taxon>
        <taxon>Talitroidea</taxon>
        <taxon>Hyalellidae</taxon>
        <taxon>Hyalella</taxon>
    </lineage>
</organism>
<dbReference type="KEGG" id="hazt:108683302"/>
<dbReference type="GeneID" id="108683302"/>
<evidence type="ECO:0000256" key="1">
    <source>
        <dbReference type="SAM" id="MobiDB-lite"/>
    </source>
</evidence>
<dbReference type="RefSeq" id="XP_018028093.1">
    <property type="nucleotide sequence ID" value="XM_018172604.2"/>
</dbReference>
<gene>
    <name evidence="3 4" type="primary">LOC108683302</name>
</gene>
<feature type="compositionally biased region" description="Basic and acidic residues" evidence="1">
    <location>
        <begin position="231"/>
        <end position="250"/>
    </location>
</feature>
<evidence type="ECO:0000313" key="4">
    <source>
        <dbReference type="RefSeq" id="XP_018028093.1"/>
    </source>
</evidence>
<reference evidence="3 4" key="1">
    <citation type="submission" date="2025-04" db="UniProtKB">
        <authorList>
            <consortium name="RefSeq"/>
        </authorList>
    </citation>
    <scope>IDENTIFICATION</scope>
    <source>
        <tissue evidence="3 4">Whole organism</tissue>
    </source>
</reference>
<keyword evidence="2" id="KW-1185">Reference proteome</keyword>
<evidence type="ECO:0000313" key="3">
    <source>
        <dbReference type="RefSeq" id="XP_018028092.1"/>
    </source>
</evidence>
<proteinExistence type="predicted"/>
<feature type="region of interest" description="Disordered" evidence="1">
    <location>
        <begin position="221"/>
        <end position="268"/>
    </location>
</feature>
<dbReference type="Proteomes" id="UP000694843">
    <property type="component" value="Unplaced"/>
</dbReference>
<evidence type="ECO:0000313" key="2">
    <source>
        <dbReference type="Proteomes" id="UP000694843"/>
    </source>
</evidence>
<dbReference type="AlphaFoldDB" id="A0A8B7PSC0"/>
<accession>A0A8B7PSC0</accession>
<name>A0A8B7PSC0_HYAAZ</name>